<dbReference type="Proteomes" id="UP000265955">
    <property type="component" value="Unassembled WGS sequence"/>
</dbReference>
<organism evidence="2 3">
    <name type="scientific">Noviherbaspirillum saxi</name>
    <dbReference type="NCBI Taxonomy" id="2320863"/>
    <lineage>
        <taxon>Bacteria</taxon>
        <taxon>Pseudomonadati</taxon>
        <taxon>Pseudomonadota</taxon>
        <taxon>Betaproteobacteria</taxon>
        <taxon>Burkholderiales</taxon>
        <taxon>Oxalobacteraceae</taxon>
        <taxon>Noviherbaspirillum</taxon>
    </lineage>
</organism>
<dbReference type="EMBL" id="QYUO01000002">
    <property type="protein sequence ID" value="RJF95929.1"/>
    <property type="molecule type" value="Genomic_DNA"/>
</dbReference>
<feature type="region of interest" description="Disordered" evidence="1">
    <location>
        <begin position="11"/>
        <end position="40"/>
    </location>
</feature>
<dbReference type="AlphaFoldDB" id="A0A3A3FQF0"/>
<evidence type="ECO:0000313" key="2">
    <source>
        <dbReference type="EMBL" id="RJF95929.1"/>
    </source>
</evidence>
<sequence length="82" mass="7726">MALIIGLTGCGGGGGDSSSAANNVTTGAGAPAATAGPSTADNSFLSRVMALISGTSDTVEPQVIGAEPVSTSDDTEPGKLSS</sequence>
<evidence type="ECO:0000313" key="3">
    <source>
        <dbReference type="Proteomes" id="UP000265955"/>
    </source>
</evidence>
<accession>A0A3A3FQF0</accession>
<gene>
    <name evidence="2" type="ORF">D3871_21475</name>
</gene>
<name>A0A3A3FQF0_9BURK</name>
<proteinExistence type="predicted"/>
<evidence type="ECO:0000256" key="1">
    <source>
        <dbReference type="SAM" id="MobiDB-lite"/>
    </source>
</evidence>
<feature type="compositionally biased region" description="Low complexity" evidence="1">
    <location>
        <begin position="19"/>
        <end position="40"/>
    </location>
</feature>
<protein>
    <submittedName>
        <fullName evidence="2">Uncharacterized protein</fullName>
    </submittedName>
</protein>
<reference evidence="3" key="1">
    <citation type="submission" date="2018-09" db="EMBL/GenBank/DDBJ databases">
        <authorList>
            <person name="Zhu H."/>
        </authorList>
    </citation>
    <scope>NUCLEOTIDE SEQUENCE [LARGE SCALE GENOMIC DNA]</scope>
    <source>
        <strain evidence="3">K1R23-30</strain>
    </source>
</reference>
<feature type="region of interest" description="Disordered" evidence="1">
    <location>
        <begin position="59"/>
        <end position="82"/>
    </location>
</feature>
<keyword evidence="3" id="KW-1185">Reference proteome</keyword>
<comment type="caution">
    <text evidence="2">The sequence shown here is derived from an EMBL/GenBank/DDBJ whole genome shotgun (WGS) entry which is preliminary data.</text>
</comment>